<accession>A7K8Y9</accession>
<gene>
    <name evidence="1" type="primary">z379R</name>
    <name evidence="1" type="ORF">ATCV1_z379R</name>
</gene>
<reference evidence="1 2" key="1">
    <citation type="submission" date="2006-09" db="EMBL/GenBank/DDBJ databases">
        <title>Sequence and annotation of the 288-kb ATCV-1 virus that infects an endosymbiotic Chlorella strain of the heliozoon Acanthocystis turfacea.</title>
        <authorList>
            <person name="Fitzgerald L.A."/>
            <person name="Graves M.V."/>
            <person name="Li X."/>
            <person name="Pfitzner A.J.P."/>
            <person name="Hartigan J."/>
            <person name="Van Etten J.L."/>
        </authorList>
    </citation>
    <scope>NUCLEOTIDE SEQUENCE [LARGE SCALE GENOMIC DNA]</scope>
    <source>
        <strain evidence="1 2">ATCV-1</strain>
    </source>
</reference>
<protein>
    <submittedName>
        <fullName evidence="1">Uncharacterized protein z379R</fullName>
    </submittedName>
</protein>
<dbReference type="RefSeq" id="YP_001426860.1">
    <property type="nucleotide sequence ID" value="NC_008724.1"/>
</dbReference>
<keyword evidence="2" id="KW-1185">Reference proteome</keyword>
<sequence length="88" mass="9919">MILFTGLCFADFLLGGNRMSLPQMCFADFLLGDNTHLTTSSTSPQVVPTRNQRPIRINHQFLVIVQFFIRNVVPALLKCFPSVFLNST</sequence>
<dbReference type="KEGG" id="vg:5470396"/>
<evidence type="ECO:0000313" key="2">
    <source>
        <dbReference type="Proteomes" id="UP000202420"/>
    </source>
</evidence>
<dbReference type="EMBL" id="EF101928">
    <property type="protein sequence ID" value="ABT16513.1"/>
    <property type="molecule type" value="Genomic_DNA"/>
</dbReference>
<dbReference type="Proteomes" id="UP000202420">
    <property type="component" value="Segment"/>
</dbReference>
<name>A7K8Y9_9PHYC</name>
<proteinExistence type="predicted"/>
<organism evidence="1 2">
    <name type="scientific">Chlorovirus heliozoae</name>
    <dbReference type="NCBI Taxonomy" id="322019"/>
    <lineage>
        <taxon>Viruses</taxon>
        <taxon>Varidnaviria</taxon>
        <taxon>Bamfordvirae</taxon>
        <taxon>Nucleocytoviricota</taxon>
        <taxon>Megaviricetes</taxon>
        <taxon>Algavirales</taxon>
        <taxon>Phycodnaviridae</taxon>
        <taxon>Chlorovirus</taxon>
    </lineage>
</organism>
<evidence type="ECO:0000313" key="1">
    <source>
        <dbReference type="EMBL" id="ABT16513.1"/>
    </source>
</evidence>
<dbReference type="GeneID" id="5470396"/>